<evidence type="ECO:0000313" key="3">
    <source>
        <dbReference type="RefSeq" id="XP_036705142.1"/>
    </source>
</evidence>
<gene>
    <name evidence="3" type="primary">REEP6</name>
</gene>
<accession>A0A8B8X676</accession>
<feature type="compositionally biased region" description="Polar residues" evidence="1">
    <location>
        <begin position="295"/>
        <end position="333"/>
    </location>
</feature>
<feature type="compositionally biased region" description="Basic and acidic residues" evidence="1">
    <location>
        <begin position="115"/>
        <end position="133"/>
    </location>
</feature>
<evidence type="ECO:0000313" key="2">
    <source>
        <dbReference type="Proteomes" id="UP000694857"/>
    </source>
</evidence>
<dbReference type="RefSeq" id="XP_036705142.1">
    <property type="nucleotide sequence ID" value="XM_036849247.1"/>
</dbReference>
<name>A0A8B8X676_BALMU</name>
<sequence>MSRHSAKPVSTVRVRGVSAVQSHRLCIPRICFDQSYRERKQRGRHCVAHLLGGIRPVWAGRVLQRSTPVLVPFLLRGQVRLPVVLHGSRPLERGSHAVSSRHTSTVSKASRGRGQHHERPQRADPGRGSRNNEGHPAGPGPQPGSHHPGGCGSGPLTALGADWRSLHSQSKRDSALEGQVKCLPSPCAEKPAGQLHSKASADPPADSPVESTASPASPSKPALRSSTNLGHSQPRSPATGPANGTQLPGKLRGGLRSQANSSSQPQAPGQPQARGQSQPPRQPQVHGRQHARPSITASGPSQTAHQSSGSAQRPSTSSSQGPPLVQSPSGTTIPPQPPNKTPDGPGASAPNSSRRHQKRPTTKATSSTSVPKLPAACQSESSLEYSSESTTEATCSWPHHRHGFRYLQHCWRLKHLAC</sequence>
<evidence type="ECO:0000256" key="1">
    <source>
        <dbReference type="SAM" id="MobiDB-lite"/>
    </source>
</evidence>
<dbReference type="GeneID" id="118893569"/>
<dbReference type="KEGG" id="bmus:118893569"/>
<keyword evidence="3" id="KW-0675">Receptor</keyword>
<keyword evidence="2" id="KW-1185">Reference proteome</keyword>
<feature type="region of interest" description="Disordered" evidence="1">
    <location>
        <begin position="187"/>
        <end position="385"/>
    </location>
</feature>
<reference evidence="3" key="1">
    <citation type="submission" date="2025-08" db="UniProtKB">
        <authorList>
            <consortium name="RefSeq"/>
        </authorList>
    </citation>
    <scope>IDENTIFICATION</scope>
    <source>
        <tissue evidence="3">Epidermis and Blubber</tissue>
    </source>
</reference>
<organism evidence="2 3">
    <name type="scientific">Balaenoptera musculus</name>
    <name type="common">Blue whale</name>
    <dbReference type="NCBI Taxonomy" id="9771"/>
    <lineage>
        <taxon>Eukaryota</taxon>
        <taxon>Metazoa</taxon>
        <taxon>Chordata</taxon>
        <taxon>Craniata</taxon>
        <taxon>Vertebrata</taxon>
        <taxon>Euteleostomi</taxon>
        <taxon>Mammalia</taxon>
        <taxon>Eutheria</taxon>
        <taxon>Laurasiatheria</taxon>
        <taxon>Artiodactyla</taxon>
        <taxon>Whippomorpha</taxon>
        <taxon>Cetacea</taxon>
        <taxon>Mysticeti</taxon>
        <taxon>Balaenopteridae</taxon>
        <taxon>Balaenoptera</taxon>
    </lineage>
</organism>
<dbReference type="Proteomes" id="UP000694857">
    <property type="component" value="Chromosome 3"/>
</dbReference>
<feature type="compositionally biased region" description="Low complexity" evidence="1">
    <location>
        <begin position="256"/>
        <end position="279"/>
    </location>
</feature>
<feature type="compositionally biased region" description="Polar residues" evidence="1">
    <location>
        <begin position="227"/>
        <end position="246"/>
    </location>
</feature>
<protein>
    <submittedName>
        <fullName evidence="3">Receptor expression-enhancing protein 6 isoform X1</fullName>
    </submittedName>
</protein>
<feature type="compositionally biased region" description="Low complexity" evidence="1">
    <location>
        <begin position="211"/>
        <end position="226"/>
    </location>
</feature>
<dbReference type="CTD" id="92840"/>
<feature type="compositionally biased region" description="Polar residues" evidence="1">
    <location>
        <begin position="97"/>
        <end position="108"/>
    </location>
</feature>
<dbReference type="OrthoDB" id="10009287at2759"/>
<dbReference type="AlphaFoldDB" id="A0A8B8X676"/>
<feature type="region of interest" description="Disordered" evidence="1">
    <location>
        <begin position="91"/>
        <end position="159"/>
    </location>
</feature>
<proteinExistence type="predicted"/>